<keyword evidence="1" id="KW-0472">Membrane</keyword>
<dbReference type="EMBL" id="BAUW01000013">
    <property type="protein sequence ID" value="GAE44843.1"/>
    <property type="molecule type" value="Genomic_DNA"/>
</dbReference>
<dbReference type="AlphaFoldDB" id="W4RLS8"/>
<name>W4RLS8_9BACI</name>
<dbReference type="GO" id="GO:0009847">
    <property type="term" value="P:spore germination"/>
    <property type="evidence" value="ECO:0007669"/>
    <property type="project" value="InterPro"/>
</dbReference>
<dbReference type="Proteomes" id="UP000018949">
    <property type="component" value="Unassembled WGS sequence"/>
</dbReference>
<comment type="caution">
    <text evidence="2">The sequence shown here is derived from an EMBL/GenBank/DDBJ whole genome shotgun (WGS) entry which is preliminary data.</text>
</comment>
<accession>W4RLS8</accession>
<evidence type="ECO:0000313" key="3">
    <source>
        <dbReference type="Proteomes" id="UP000018949"/>
    </source>
</evidence>
<reference evidence="2 3" key="1">
    <citation type="submission" date="2013-12" db="EMBL/GenBank/DDBJ databases">
        <title>NBRP : Genome information of microbial organism related human and environment.</title>
        <authorList>
            <person name="Hattori M."/>
            <person name="Oshima K."/>
            <person name="Inaba H."/>
            <person name="Suda W."/>
            <person name="Sakamoto M."/>
            <person name="Iino T."/>
            <person name="Kitahara M."/>
            <person name="Oshida Y."/>
            <person name="Iida T."/>
            <person name="Kudo T."/>
            <person name="Itoh T."/>
            <person name="Ahmed I."/>
            <person name="Ohkuma M."/>
        </authorList>
    </citation>
    <scope>NUCLEOTIDE SEQUENCE [LARGE SCALE GENOMIC DNA]</scope>
    <source>
        <strain evidence="2 3">JCM 21738</strain>
    </source>
</reference>
<feature type="transmembrane region" description="Helical" evidence="1">
    <location>
        <begin position="12"/>
        <end position="34"/>
    </location>
</feature>
<evidence type="ECO:0000256" key="1">
    <source>
        <dbReference type="SAM" id="Phobius"/>
    </source>
</evidence>
<evidence type="ECO:0000313" key="2">
    <source>
        <dbReference type="EMBL" id="GAE44843.1"/>
    </source>
</evidence>
<dbReference type="Pfam" id="PF03845">
    <property type="entry name" value="Spore_permease"/>
    <property type="match status" value="1"/>
</dbReference>
<gene>
    <name evidence="2" type="ORF">JCM21738_1590</name>
</gene>
<feature type="transmembrane region" description="Helical" evidence="1">
    <location>
        <begin position="46"/>
        <end position="65"/>
    </location>
</feature>
<organism evidence="2 3">
    <name type="scientific">Mesobacillus boroniphilus JCM 21738</name>
    <dbReference type="NCBI Taxonomy" id="1294265"/>
    <lineage>
        <taxon>Bacteria</taxon>
        <taxon>Bacillati</taxon>
        <taxon>Bacillota</taxon>
        <taxon>Bacilli</taxon>
        <taxon>Bacillales</taxon>
        <taxon>Bacillaceae</taxon>
        <taxon>Mesobacillus</taxon>
    </lineage>
</organism>
<dbReference type="InterPro" id="IPR004761">
    <property type="entry name" value="Spore_GerAB"/>
</dbReference>
<keyword evidence="1" id="KW-0812">Transmembrane</keyword>
<sequence>MKIYIEPKPQNMVNSFLLIFVIHSMQVGVGIQGFQRIIYLETRHDAWISVIISGVATAILGFIMVKTLSYMRIRIYLESNMMCLESG</sequence>
<protein>
    <submittedName>
        <fullName evidence="2">Spore germination protein</fullName>
    </submittedName>
</protein>
<proteinExistence type="predicted"/>
<keyword evidence="3" id="KW-1185">Reference proteome</keyword>
<dbReference type="GO" id="GO:0016020">
    <property type="term" value="C:membrane"/>
    <property type="evidence" value="ECO:0007669"/>
    <property type="project" value="InterPro"/>
</dbReference>
<keyword evidence="1" id="KW-1133">Transmembrane helix</keyword>